<feature type="region of interest" description="Disordered" evidence="1">
    <location>
        <begin position="61"/>
        <end position="87"/>
    </location>
</feature>
<dbReference type="GO" id="GO:0004383">
    <property type="term" value="F:guanylate cyclase activity"/>
    <property type="evidence" value="ECO:0007669"/>
    <property type="project" value="TreeGrafter"/>
</dbReference>
<evidence type="ECO:0000313" key="4">
    <source>
        <dbReference type="Proteomes" id="UP000037510"/>
    </source>
</evidence>
<evidence type="ECO:0000313" key="3">
    <source>
        <dbReference type="EMBL" id="KOB68666.1"/>
    </source>
</evidence>
<feature type="region of interest" description="Disordered" evidence="1">
    <location>
        <begin position="177"/>
        <end position="207"/>
    </location>
</feature>
<name>A0A0L7L042_OPEBR</name>
<dbReference type="PANTHER" id="PTHR45655:SF5">
    <property type="entry name" value="SOLUBLE GUANYLATE CYCLASE 89DA-RELATED"/>
    <property type="match status" value="1"/>
</dbReference>
<comment type="caution">
    <text evidence="3">The sequence shown here is derived from an EMBL/GenBank/DDBJ whole genome shotgun (WGS) entry which is preliminary data.</text>
</comment>
<feature type="domain" description="Heme NO-binding" evidence="2">
    <location>
        <begin position="2"/>
        <end position="60"/>
    </location>
</feature>
<dbReference type="GO" id="GO:0008074">
    <property type="term" value="C:guanylate cyclase complex, soluble"/>
    <property type="evidence" value="ECO:0007669"/>
    <property type="project" value="TreeGrafter"/>
</dbReference>
<dbReference type="AlphaFoldDB" id="A0A0L7L042"/>
<feature type="domain" description="Heme NO-binding" evidence="2">
    <location>
        <begin position="265"/>
        <end position="325"/>
    </location>
</feature>
<dbReference type="InterPro" id="IPR024096">
    <property type="entry name" value="NO_sig/Golgi_transp_ligand-bd"/>
</dbReference>
<dbReference type="GO" id="GO:0019934">
    <property type="term" value="P:cGMP-mediated signaling"/>
    <property type="evidence" value="ECO:0007669"/>
    <property type="project" value="TreeGrafter"/>
</dbReference>
<gene>
    <name evidence="3" type="ORF">OBRU01_17994</name>
</gene>
<sequence length="325" mass="36821">MYGWLLQSVQHFIVQECGEEMWETILREAGARNTVFSTTQQYPDALMLRLACALAKFITQDPNSPSTSQPGSPAPRKTSLKSKPSWRSASVHADNRIQGFKCPFTATNALSAATKKEIDAYTSSEKIRISSLSTDRINEGKEIEVCNGRDYNRRSLAIRLEDHRTKEIDEVIPETAKEVKKAPNVPVESQNDSEPTSPESENSKRSILKPAIRKTSCTVALDLYKRRGSIVPARTRQNSLNIIYGDKLSTMKEKFGTPEKAMHFFGRSTGRYFCTFLQSVDNIHQRMRFTFPHMRSPCMQLTRAHIHGAELVYSSSRTGYTHYLM</sequence>
<keyword evidence="4" id="KW-1185">Reference proteome</keyword>
<feature type="compositionally biased region" description="Polar residues" evidence="1">
    <location>
        <begin position="61"/>
        <end position="71"/>
    </location>
</feature>
<dbReference type="InterPro" id="IPR011644">
    <property type="entry name" value="Heme_NO-bd"/>
</dbReference>
<dbReference type="PANTHER" id="PTHR45655">
    <property type="entry name" value="GUANYLATE CYCLASE SOLUBLE SUBUNIT BETA-2"/>
    <property type="match status" value="1"/>
</dbReference>
<dbReference type="Pfam" id="PF07700">
    <property type="entry name" value="HNOB"/>
    <property type="match status" value="2"/>
</dbReference>
<dbReference type="Gene3D" id="3.90.1520.10">
    <property type="entry name" value="H-NOX domain"/>
    <property type="match status" value="2"/>
</dbReference>
<feature type="non-terminal residue" evidence="3">
    <location>
        <position position="325"/>
    </location>
</feature>
<feature type="compositionally biased region" description="Polar residues" evidence="1">
    <location>
        <begin position="187"/>
        <end position="200"/>
    </location>
</feature>
<reference evidence="3 4" key="1">
    <citation type="journal article" date="2015" name="Genome Biol. Evol.">
        <title>The genome of winter moth (Operophtera brumata) provides a genomic perspective on sexual dimorphism and phenology.</title>
        <authorList>
            <person name="Derks M.F."/>
            <person name="Smit S."/>
            <person name="Salis L."/>
            <person name="Schijlen E."/>
            <person name="Bossers A."/>
            <person name="Mateman C."/>
            <person name="Pijl A.S."/>
            <person name="de Ridder D."/>
            <person name="Groenen M.A."/>
            <person name="Visser M.E."/>
            <person name="Megens H.J."/>
        </authorList>
    </citation>
    <scope>NUCLEOTIDE SEQUENCE [LARGE SCALE GENOMIC DNA]</scope>
    <source>
        <strain evidence="3">WM2013NL</strain>
        <tissue evidence="3">Head and thorax</tissue>
    </source>
</reference>
<dbReference type="GO" id="GO:0020037">
    <property type="term" value="F:heme binding"/>
    <property type="evidence" value="ECO:0007669"/>
    <property type="project" value="InterPro"/>
</dbReference>
<organism evidence="3 4">
    <name type="scientific">Operophtera brumata</name>
    <name type="common">Winter moth</name>
    <name type="synonym">Phalaena brumata</name>
    <dbReference type="NCBI Taxonomy" id="104452"/>
    <lineage>
        <taxon>Eukaryota</taxon>
        <taxon>Metazoa</taxon>
        <taxon>Ecdysozoa</taxon>
        <taxon>Arthropoda</taxon>
        <taxon>Hexapoda</taxon>
        <taxon>Insecta</taxon>
        <taxon>Pterygota</taxon>
        <taxon>Neoptera</taxon>
        <taxon>Endopterygota</taxon>
        <taxon>Lepidoptera</taxon>
        <taxon>Glossata</taxon>
        <taxon>Ditrysia</taxon>
        <taxon>Geometroidea</taxon>
        <taxon>Geometridae</taxon>
        <taxon>Larentiinae</taxon>
        <taxon>Operophtera</taxon>
    </lineage>
</organism>
<dbReference type="STRING" id="104452.A0A0L7L042"/>
<dbReference type="SUPFAM" id="SSF111126">
    <property type="entry name" value="Ligand-binding domain in the NO signalling and Golgi transport"/>
    <property type="match status" value="2"/>
</dbReference>
<proteinExistence type="predicted"/>
<evidence type="ECO:0000256" key="1">
    <source>
        <dbReference type="SAM" id="MobiDB-lite"/>
    </source>
</evidence>
<dbReference type="EMBL" id="JTDY01004049">
    <property type="protein sequence ID" value="KOB68666.1"/>
    <property type="molecule type" value="Genomic_DNA"/>
</dbReference>
<dbReference type="Proteomes" id="UP000037510">
    <property type="component" value="Unassembled WGS sequence"/>
</dbReference>
<protein>
    <submittedName>
        <fullName evidence="3">Soluble guanylate cyclase 89Db</fullName>
    </submittedName>
</protein>
<evidence type="ECO:0000259" key="2">
    <source>
        <dbReference type="Pfam" id="PF07700"/>
    </source>
</evidence>
<accession>A0A0L7L042</accession>
<dbReference type="InterPro" id="IPR038158">
    <property type="entry name" value="H-NOX_domain_sf"/>
</dbReference>
<dbReference type="GO" id="GO:0070482">
    <property type="term" value="P:response to oxygen levels"/>
    <property type="evidence" value="ECO:0007669"/>
    <property type="project" value="TreeGrafter"/>
</dbReference>